<evidence type="ECO:0000313" key="7">
    <source>
        <dbReference type="EMBL" id="KAL2796575.1"/>
    </source>
</evidence>
<dbReference type="Gene3D" id="4.10.240.10">
    <property type="entry name" value="Zn(2)-C6 fungal-type DNA-binding domain"/>
    <property type="match status" value="1"/>
</dbReference>
<dbReference type="InterPro" id="IPR001138">
    <property type="entry name" value="Zn2Cys6_DnaBD"/>
</dbReference>
<dbReference type="Pfam" id="PF00172">
    <property type="entry name" value="Zn_clus"/>
    <property type="match status" value="1"/>
</dbReference>
<reference evidence="7 8" key="1">
    <citation type="submission" date="2024-07" db="EMBL/GenBank/DDBJ databases">
        <title>Section-level genome sequencing and comparative genomics of Aspergillus sections Usti and Cavernicolus.</title>
        <authorList>
            <consortium name="Lawrence Berkeley National Laboratory"/>
            <person name="Nybo J.L."/>
            <person name="Vesth T.C."/>
            <person name="Theobald S."/>
            <person name="Frisvad J.C."/>
            <person name="Larsen T.O."/>
            <person name="Kjaerboelling I."/>
            <person name="Rothschild-Mancinelli K."/>
            <person name="Lyhne E.K."/>
            <person name="Kogle M.E."/>
            <person name="Barry K."/>
            <person name="Clum A."/>
            <person name="Na H."/>
            <person name="Ledsgaard L."/>
            <person name="Lin J."/>
            <person name="Lipzen A."/>
            <person name="Kuo A."/>
            <person name="Riley R."/>
            <person name="Mondo S."/>
            <person name="Labutti K."/>
            <person name="Haridas S."/>
            <person name="Pangalinan J."/>
            <person name="Salamov A.A."/>
            <person name="Simmons B.A."/>
            <person name="Magnuson J.K."/>
            <person name="Chen J."/>
            <person name="Drula E."/>
            <person name="Henrissat B."/>
            <person name="Wiebenga A."/>
            <person name="Lubbers R.J."/>
            <person name="Gomes A.C."/>
            <person name="Makela M.R."/>
            <person name="Stajich J."/>
            <person name="Grigoriev I.V."/>
            <person name="Mortensen U.H."/>
            <person name="De Vries R.P."/>
            <person name="Baker S.E."/>
            <person name="Andersen M.R."/>
        </authorList>
    </citation>
    <scope>NUCLEOTIDE SEQUENCE [LARGE SCALE GENOMIC DNA]</scope>
    <source>
        <strain evidence="7 8">CBS 209.92</strain>
    </source>
</reference>
<evidence type="ECO:0000313" key="8">
    <source>
        <dbReference type="Proteomes" id="UP001610563"/>
    </source>
</evidence>
<name>A0ABR4GDC8_9EURO</name>
<keyword evidence="3" id="KW-0804">Transcription</keyword>
<feature type="compositionally biased region" description="Polar residues" evidence="5">
    <location>
        <begin position="75"/>
        <end position="87"/>
    </location>
</feature>
<feature type="region of interest" description="Disordered" evidence="5">
    <location>
        <begin position="75"/>
        <end position="96"/>
    </location>
</feature>
<feature type="compositionally biased region" description="Basic residues" evidence="5">
    <location>
        <begin position="10"/>
        <end position="21"/>
    </location>
</feature>
<keyword evidence="8" id="KW-1185">Reference proteome</keyword>
<proteinExistence type="predicted"/>
<evidence type="ECO:0000256" key="4">
    <source>
        <dbReference type="ARBA" id="ARBA00023242"/>
    </source>
</evidence>
<comment type="caution">
    <text evidence="7">The sequence shown here is derived from an EMBL/GenBank/DDBJ whole genome shotgun (WGS) entry which is preliminary data.</text>
</comment>
<evidence type="ECO:0000256" key="5">
    <source>
        <dbReference type="SAM" id="MobiDB-lite"/>
    </source>
</evidence>
<dbReference type="PANTHER" id="PTHR47657:SF13">
    <property type="entry name" value="ZN(2)-C6 FUNGAL-TYPE DOMAIN-CONTAINING PROTEIN-RELATED"/>
    <property type="match status" value="1"/>
</dbReference>
<dbReference type="PANTHER" id="PTHR47657">
    <property type="entry name" value="STEROL REGULATORY ELEMENT-BINDING PROTEIN ECM22"/>
    <property type="match status" value="1"/>
</dbReference>
<keyword evidence="2" id="KW-0238">DNA-binding</keyword>
<evidence type="ECO:0000256" key="3">
    <source>
        <dbReference type="ARBA" id="ARBA00023163"/>
    </source>
</evidence>
<evidence type="ECO:0000256" key="2">
    <source>
        <dbReference type="ARBA" id="ARBA00023125"/>
    </source>
</evidence>
<feature type="domain" description="Zn(2)-C6 fungal-type" evidence="6">
    <location>
        <begin position="22"/>
        <end position="52"/>
    </location>
</feature>
<feature type="region of interest" description="Disordered" evidence="5">
    <location>
        <begin position="1"/>
        <end position="21"/>
    </location>
</feature>
<dbReference type="PROSITE" id="PS00463">
    <property type="entry name" value="ZN2_CY6_FUNGAL_1"/>
    <property type="match status" value="1"/>
</dbReference>
<sequence>MSDTDNLQKIRSRRSHRKSRLGCGNCKKRRVKCDEKRPTCSNCLQHSIDCDFTARSASESLTPPARRYQFRQSKYQQVASPSPQAQDQNERQPKTTTSIAIQCDFPPIPDKGGISLSDLHLFHHFTTTTYRTLSEESPATRRLWQSLIPAWGISFSSILHLILALSALHLASMHPDRRDEYIAQADQHFTFGVRSVTSVLALDTLDSENCQLIYMSAVLICFAYFARGPREGEFLVFSAGGKSEWLVLLHGVRAILAQKQSEIFTEDLEPAPKAQKTVEQNATSIAQLDSEFSQHTTRLHEVRFLITTEVTTTDCEIYLAALDDLLCCFKDAHASRKANECPTDLMQFTIGWTFRLSAVMIDRLEGREPVALVILAHWAILLRYMRDIWFMKGWDAHIVRGIRECLPEGFRRWVEWPGVVVSS</sequence>
<protein>
    <recommendedName>
        <fullName evidence="6">Zn(2)-C6 fungal-type domain-containing protein</fullName>
    </recommendedName>
</protein>
<evidence type="ECO:0000259" key="6">
    <source>
        <dbReference type="PROSITE" id="PS50048"/>
    </source>
</evidence>
<dbReference type="InterPro" id="IPR036864">
    <property type="entry name" value="Zn2-C6_fun-type_DNA-bd_sf"/>
</dbReference>
<dbReference type="CDD" id="cd00067">
    <property type="entry name" value="GAL4"/>
    <property type="match status" value="1"/>
</dbReference>
<dbReference type="InterPro" id="IPR052400">
    <property type="entry name" value="Zn2-C6_fungal_TF"/>
</dbReference>
<accession>A0ABR4GDC8</accession>
<dbReference type="PROSITE" id="PS50048">
    <property type="entry name" value="ZN2_CY6_FUNGAL_2"/>
    <property type="match status" value="1"/>
</dbReference>
<dbReference type="Pfam" id="PF11951">
    <property type="entry name" value="Fungal_trans_2"/>
    <property type="match status" value="1"/>
</dbReference>
<dbReference type="SMART" id="SM00066">
    <property type="entry name" value="GAL4"/>
    <property type="match status" value="1"/>
</dbReference>
<dbReference type="EMBL" id="JBFTWV010000025">
    <property type="protein sequence ID" value="KAL2796575.1"/>
    <property type="molecule type" value="Genomic_DNA"/>
</dbReference>
<keyword evidence="4" id="KW-0539">Nucleus</keyword>
<dbReference type="InterPro" id="IPR021858">
    <property type="entry name" value="Fun_TF"/>
</dbReference>
<organism evidence="7 8">
    <name type="scientific">Aspergillus keveii</name>
    <dbReference type="NCBI Taxonomy" id="714993"/>
    <lineage>
        <taxon>Eukaryota</taxon>
        <taxon>Fungi</taxon>
        <taxon>Dikarya</taxon>
        <taxon>Ascomycota</taxon>
        <taxon>Pezizomycotina</taxon>
        <taxon>Eurotiomycetes</taxon>
        <taxon>Eurotiomycetidae</taxon>
        <taxon>Eurotiales</taxon>
        <taxon>Aspergillaceae</taxon>
        <taxon>Aspergillus</taxon>
        <taxon>Aspergillus subgen. Nidulantes</taxon>
    </lineage>
</organism>
<gene>
    <name evidence="7" type="ORF">BJX66DRAFT_335817</name>
</gene>
<dbReference type="Proteomes" id="UP001610563">
    <property type="component" value="Unassembled WGS sequence"/>
</dbReference>
<evidence type="ECO:0000256" key="1">
    <source>
        <dbReference type="ARBA" id="ARBA00023015"/>
    </source>
</evidence>
<keyword evidence="1" id="KW-0805">Transcription regulation</keyword>
<dbReference type="SUPFAM" id="SSF57701">
    <property type="entry name" value="Zn2/Cys6 DNA-binding domain"/>
    <property type="match status" value="1"/>
</dbReference>